<proteinExistence type="predicted"/>
<evidence type="ECO:0000313" key="2">
    <source>
        <dbReference type="Proteomes" id="UP000593892"/>
    </source>
</evidence>
<accession>A0A7S7SI02</accession>
<dbReference type="EMBL" id="CP063849">
    <property type="protein sequence ID" value="QOY84921.1"/>
    <property type="molecule type" value="Genomic_DNA"/>
</dbReference>
<gene>
    <name evidence="1" type="ORF">IRI77_18865</name>
</gene>
<evidence type="ECO:0000313" key="1">
    <source>
        <dbReference type="EMBL" id="QOY84921.1"/>
    </source>
</evidence>
<organism evidence="1 2">
    <name type="scientific">Paludibaculum fermentans</name>
    <dbReference type="NCBI Taxonomy" id="1473598"/>
    <lineage>
        <taxon>Bacteria</taxon>
        <taxon>Pseudomonadati</taxon>
        <taxon>Acidobacteriota</taxon>
        <taxon>Terriglobia</taxon>
        <taxon>Bryobacterales</taxon>
        <taxon>Bryobacteraceae</taxon>
        <taxon>Paludibaculum</taxon>
    </lineage>
</organism>
<reference evidence="1 2" key="1">
    <citation type="submission" date="2020-10" db="EMBL/GenBank/DDBJ databases">
        <title>Complete genome sequence of Paludibaculum fermentans P105T, a facultatively anaerobic acidobacterium capable of dissimilatory Fe(III) reduction.</title>
        <authorList>
            <person name="Dedysh S.N."/>
            <person name="Beletsky A.V."/>
            <person name="Kulichevskaya I.S."/>
            <person name="Mardanov A.V."/>
            <person name="Ravin N.V."/>
        </authorList>
    </citation>
    <scope>NUCLEOTIDE SEQUENCE [LARGE SCALE GENOMIC DNA]</scope>
    <source>
        <strain evidence="1 2">P105</strain>
    </source>
</reference>
<dbReference type="InterPro" id="IPR017803">
    <property type="entry name" value="CHP03437_C"/>
</dbReference>
<dbReference type="KEGG" id="pfer:IRI77_18865"/>
<protein>
    <submittedName>
        <fullName evidence="1">Uncharacterized protein</fullName>
    </submittedName>
</protein>
<dbReference type="RefSeq" id="WP_194446591.1">
    <property type="nucleotide sequence ID" value="NZ_CP063849.1"/>
</dbReference>
<dbReference type="AlphaFoldDB" id="A0A7S7SI02"/>
<dbReference type="NCBIfam" id="TIGR03437">
    <property type="entry name" value="Soli_cterm"/>
    <property type="match status" value="1"/>
</dbReference>
<dbReference type="Proteomes" id="UP000593892">
    <property type="component" value="Chromosome"/>
</dbReference>
<name>A0A7S7SI02_PALFE</name>
<keyword evidence="2" id="KW-1185">Reference proteome</keyword>
<sequence length="593" mass="60872">MSRTAWAWCALIGVSTLFGQPVIGKKSIRPAAPTASAAGLARGSAFRIVGDNLGPLDAVKAELPYPAEIDGVKVILKNKASGTEVQAFLSQVGAFEIHGIVPSATEAGASTVRVQTSAGTSAEIEVNVADQVLGIVTTTSLNGALAATDILRPDTAPQRLRMTAPAHPGATLSILASGFGPINTSDGDPAVEQPLLEGAELIVGGVALPVRYAGRYPGKTGYDQILVDLPEEGLKLGCYVPVSLRAGDQLSNAAFLSIAAADQSICDAGGALTPEAIQAIDEGRQVVVPGFEITDSATEFDFGGESIEFHTRAASGAFYAYSSYELESGLAFLNGTVQNLNGCSVVTLEGTSDDYETAEASGLDAGEILKFDGQGGAQFQLERQPTIIYTGDLGSSIPVLPGMFSLEAKAQNMIRQAKSAAVKQAGQRRGNFPVVAPELTPGTYTLSGTGGVAIDAFTATIDLGAPITWTNKASINDIDRGNPLQVSWTPGPAADVVTVTGLAIGPVPGAPKALGRLFTCQAPANAGGLTVGADILQLMPVTGGTEDSMGLLSVLQSNTPPNGRFKAPLVGGGETEYGQIGYTYGGQKSVNFQ</sequence>